<gene>
    <name evidence="1" type="ORF">HLB44_25475</name>
</gene>
<dbReference type="RefSeq" id="WP_173129262.1">
    <property type="nucleotide sequence ID" value="NZ_JABRWJ010000008.1"/>
</dbReference>
<name>A0ABX2ENU0_9BURK</name>
<sequence>MTIGLHEYGGFAISPRPFPAPGAVCAVVELAELQALHALARQMFEHIAAMPDNRLAVHFADRVVRRIGALPQHVAVMPPRADRRTSPENDPL</sequence>
<proteinExistence type="predicted"/>
<reference evidence="1 2" key="1">
    <citation type="submission" date="2020-05" db="EMBL/GenBank/DDBJ databases">
        <title>Aquincola sp. isolate from soil.</title>
        <authorList>
            <person name="Han J."/>
            <person name="Kim D.-U."/>
        </authorList>
    </citation>
    <scope>NUCLEOTIDE SEQUENCE [LARGE SCALE GENOMIC DNA]</scope>
    <source>
        <strain evidence="1 2">S2</strain>
    </source>
</reference>
<accession>A0ABX2ENU0</accession>
<keyword evidence="2" id="KW-1185">Reference proteome</keyword>
<dbReference type="EMBL" id="JABRWJ010000008">
    <property type="protein sequence ID" value="NRF70365.1"/>
    <property type="molecule type" value="Genomic_DNA"/>
</dbReference>
<evidence type="ECO:0000313" key="1">
    <source>
        <dbReference type="EMBL" id="NRF70365.1"/>
    </source>
</evidence>
<dbReference type="Proteomes" id="UP000737171">
    <property type="component" value="Unassembled WGS sequence"/>
</dbReference>
<evidence type="ECO:0000313" key="2">
    <source>
        <dbReference type="Proteomes" id="UP000737171"/>
    </source>
</evidence>
<organism evidence="1 2">
    <name type="scientific">Pseudaquabacterium terrae</name>
    <dbReference type="NCBI Taxonomy" id="2732868"/>
    <lineage>
        <taxon>Bacteria</taxon>
        <taxon>Pseudomonadati</taxon>
        <taxon>Pseudomonadota</taxon>
        <taxon>Betaproteobacteria</taxon>
        <taxon>Burkholderiales</taxon>
        <taxon>Sphaerotilaceae</taxon>
        <taxon>Pseudaquabacterium</taxon>
    </lineage>
</organism>
<comment type="caution">
    <text evidence="1">The sequence shown here is derived from an EMBL/GenBank/DDBJ whole genome shotgun (WGS) entry which is preliminary data.</text>
</comment>
<protein>
    <submittedName>
        <fullName evidence="1">Uncharacterized protein</fullName>
    </submittedName>
</protein>